<dbReference type="STRING" id="331657.A0A4V5NEX7"/>
<dbReference type="GO" id="GO:0005737">
    <property type="term" value="C:cytoplasm"/>
    <property type="evidence" value="ECO:0007669"/>
    <property type="project" value="TreeGrafter"/>
</dbReference>
<dbReference type="PROSITE" id="PS00061">
    <property type="entry name" value="ADH_SHORT"/>
    <property type="match status" value="1"/>
</dbReference>
<dbReference type="Gene3D" id="3.40.50.720">
    <property type="entry name" value="NAD(P)-binding Rossmann-like Domain"/>
    <property type="match status" value="1"/>
</dbReference>
<name>A0A4V5NEX7_9PEZI</name>
<dbReference type="EMBL" id="NAJN01000806">
    <property type="protein sequence ID" value="TKA68579.1"/>
    <property type="molecule type" value="Genomic_DNA"/>
</dbReference>
<organism evidence="5 6">
    <name type="scientific">Cryomyces minteri</name>
    <dbReference type="NCBI Taxonomy" id="331657"/>
    <lineage>
        <taxon>Eukaryota</taxon>
        <taxon>Fungi</taxon>
        <taxon>Dikarya</taxon>
        <taxon>Ascomycota</taxon>
        <taxon>Pezizomycotina</taxon>
        <taxon>Dothideomycetes</taxon>
        <taxon>Dothideomycetes incertae sedis</taxon>
        <taxon>Cryomyces</taxon>
    </lineage>
</organism>
<dbReference type="Pfam" id="PF00106">
    <property type="entry name" value="adh_short"/>
    <property type="match status" value="1"/>
</dbReference>
<dbReference type="PANTHER" id="PTHR44229">
    <property type="entry name" value="15-HYDROXYPROSTAGLANDIN DEHYDROGENASE [NAD(+)]"/>
    <property type="match status" value="1"/>
</dbReference>
<dbReference type="PRINTS" id="PR00080">
    <property type="entry name" value="SDRFAMILY"/>
</dbReference>
<evidence type="ECO:0000313" key="6">
    <source>
        <dbReference type="Proteomes" id="UP000308768"/>
    </source>
</evidence>
<evidence type="ECO:0000256" key="2">
    <source>
        <dbReference type="ARBA" id="ARBA00022857"/>
    </source>
</evidence>
<gene>
    <name evidence="5" type="ORF">B0A49_09104</name>
</gene>
<evidence type="ECO:0000256" key="3">
    <source>
        <dbReference type="ARBA" id="ARBA00023002"/>
    </source>
</evidence>
<dbReference type="InterPro" id="IPR002347">
    <property type="entry name" value="SDR_fam"/>
</dbReference>
<comment type="similarity">
    <text evidence="1 4">Belongs to the short-chain dehydrogenases/reductases (SDR) family.</text>
</comment>
<accession>A0A4V5NEX7</accession>
<keyword evidence="2" id="KW-0521">NADP</keyword>
<dbReference type="SUPFAM" id="SSF51735">
    <property type="entry name" value="NAD(P)-binding Rossmann-fold domains"/>
    <property type="match status" value="1"/>
</dbReference>
<keyword evidence="6" id="KW-1185">Reference proteome</keyword>
<evidence type="ECO:0000313" key="5">
    <source>
        <dbReference type="EMBL" id="TKA68579.1"/>
    </source>
</evidence>
<dbReference type="GO" id="GO:0016616">
    <property type="term" value="F:oxidoreductase activity, acting on the CH-OH group of donors, NAD or NADP as acceptor"/>
    <property type="evidence" value="ECO:0007669"/>
    <property type="project" value="TreeGrafter"/>
</dbReference>
<dbReference type="InterPro" id="IPR036291">
    <property type="entry name" value="NAD(P)-bd_dom_sf"/>
</dbReference>
<dbReference type="OrthoDB" id="5371740at2759"/>
<protein>
    <recommendedName>
        <fullName evidence="7">15-hydroxyprostaglandin dehydrogenase [NAD(+)]</fullName>
    </recommendedName>
</protein>
<dbReference type="PRINTS" id="PR00081">
    <property type="entry name" value="GDHRDH"/>
</dbReference>
<dbReference type="PANTHER" id="PTHR44229:SF4">
    <property type="entry name" value="15-HYDROXYPROSTAGLANDIN DEHYDROGENASE [NAD(+)]"/>
    <property type="match status" value="1"/>
</dbReference>
<dbReference type="AlphaFoldDB" id="A0A4V5NEX7"/>
<dbReference type="Proteomes" id="UP000308768">
    <property type="component" value="Unassembled WGS sequence"/>
</dbReference>
<sequence length="295" mass="31669">MSPAVAVVTGASSGIGLALTKHLLSKKWAVVMADINPPSTDLGPSTLFVPCDVSSWEQQAALFAQAFAWHDRLDFAALNAGIDDRDDIFASIDATTPPREPNMQTFQTNLVAPYYGIKLCAHYMSRNAVPGGRIVVTASAAGLYALPAIPQYSATKHGLVGLTRSLAPLADRPGTSITLNALCPAMVATGLAPPGLMDGFPAEHTTPMSTLLRAYDGLADFDGVARDEWRTSPRRPNGCVVECTLAETHYRDPPEPPNESQKWMSAGSSEYWAKAYAERNRRFAEMDWKAASNGA</sequence>
<reference evidence="5 6" key="1">
    <citation type="submission" date="2017-03" db="EMBL/GenBank/DDBJ databases">
        <title>Genomes of endolithic fungi from Antarctica.</title>
        <authorList>
            <person name="Coleine C."/>
            <person name="Masonjones S."/>
            <person name="Stajich J.E."/>
        </authorList>
    </citation>
    <scope>NUCLEOTIDE SEQUENCE [LARGE SCALE GENOMIC DNA]</scope>
    <source>
        <strain evidence="5 6">CCFEE 5187</strain>
    </source>
</reference>
<evidence type="ECO:0000256" key="4">
    <source>
        <dbReference type="RuleBase" id="RU000363"/>
    </source>
</evidence>
<comment type="caution">
    <text evidence="5">The sequence shown here is derived from an EMBL/GenBank/DDBJ whole genome shotgun (WGS) entry which is preliminary data.</text>
</comment>
<dbReference type="InterPro" id="IPR020904">
    <property type="entry name" value="Sc_DH/Rdtase_CS"/>
</dbReference>
<evidence type="ECO:0008006" key="7">
    <source>
        <dbReference type="Google" id="ProtNLM"/>
    </source>
</evidence>
<proteinExistence type="inferred from homology"/>
<keyword evidence="3" id="KW-0560">Oxidoreductase</keyword>
<evidence type="ECO:0000256" key="1">
    <source>
        <dbReference type="ARBA" id="ARBA00006484"/>
    </source>
</evidence>